<dbReference type="GO" id="GO:0005524">
    <property type="term" value="F:ATP binding"/>
    <property type="evidence" value="ECO:0007669"/>
    <property type="project" value="UniProtKB-KW"/>
</dbReference>
<dbReference type="PANTHER" id="PTHR24220">
    <property type="entry name" value="IMPORT ATP-BINDING PROTEIN"/>
    <property type="match status" value="1"/>
</dbReference>
<name>A0A1X1GQ27_STROR</name>
<evidence type="ECO:0000256" key="5">
    <source>
        <dbReference type="ARBA" id="ARBA00022741"/>
    </source>
</evidence>
<protein>
    <recommendedName>
        <fullName evidence="9">Putative hemin import ATP-binding protein HrtA</fullName>
    </recommendedName>
</protein>
<comment type="subcellular location">
    <subcellularLocation>
        <location evidence="1">Cell membrane</location>
        <topology evidence="1">Peripheral membrane protein</topology>
    </subcellularLocation>
</comment>
<evidence type="ECO:0000256" key="4">
    <source>
        <dbReference type="ARBA" id="ARBA00022475"/>
    </source>
</evidence>
<dbReference type="Pfam" id="PF00005">
    <property type="entry name" value="ABC_tran"/>
    <property type="match status" value="1"/>
</dbReference>
<dbReference type="CDD" id="cd03255">
    <property type="entry name" value="ABC_MJ0796_LolCDE_FtsE"/>
    <property type="match status" value="1"/>
</dbReference>
<keyword evidence="3" id="KW-0813">Transport</keyword>
<dbReference type="GO" id="GO:0022857">
    <property type="term" value="F:transmembrane transporter activity"/>
    <property type="evidence" value="ECO:0007669"/>
    <property type="project" value="TreeGrafter"/>
</dbReference>
<dbReference type="SMART" id="SM00382">
    <property type="entry name" value="AAA"/>
    <property type="match status" value="1"/>
</dbReference>
<reference evidence="12 13" key="1">
    <citation type="journal article" date="2016" name="Eur. J. Clin. Microbiol. Infect. Dis.">
        <title>Whole genome sequencing as a tool for phylogenetic analysis of clinical strains of Mitis group streptococci.</title>
        <authorList>
            <person name="Rasmussen L.H."/>
            <person name="Dargis R."/>
            <person name="Hojholt K."/>
            <person name="Christensen J.J."/>
            <person name="Skovgaard O."/>
            <person name="Justesen U.S."/>
            <person name="Rosenvinge F.S."/>
            <person name="Moser C."/>
            <person name="Lukjancenko O."/>
            <person name="Rasmussen S."/>
            <person name="Nielsen X.C."/>
        </authorList>
    </citation>
    <scope>NUCLEOTIDE SEQUENCE [LARGE SCALE GENOMIC DNA]</scope>
    <source>
        <strain evidence="12 13">B_007274_11</strain>
    </source>
</reference>
<comment type="function">
    <text evidence="10">Part of the ABC transporter complex hrt involved in hemin import. Responsible for energy coupling to the transport system.</text>
</comment>
<proteinExistence type="inferred from homology"/>
<evidence type="ECO:0000256" key="1">
    <source>
        <dbReference type="ARBA" id="ARBA00004202"/>
    </source>
</evidence>
<dbReference type="InterPro" id="IPR015854">
    <property type="entry name" value="ABC_transpr_LolD-like"/>
</dbReference>
<keyword evidence="5" id="KW-0547">Nucleotide-binding</keyword>
<evidence type="ECO:0000256" key="7">
    <source>
        <dbReference type="ARBA" id="ARBA00023136"/>
    </source>
</evidence>
<evidence type="ECO:0000256" key="2">
    <source>
        <dbReference type="ARBA" id="ARBA00011131"/>
    </source>
</evidence>
<sequence>MTTLIEMNQVTKTYGEGKMKVVALHETNFRLKAGEFVAIVGPSGSGKTTFLTTLGQLQEASSGKILVKGKETGSLTEKEKTDLRFREFGFILQASNLIPFLTVKEQLDLIDRLDKGENSKSDRKDLFELLDLEKVKDHYPKSLSGGERQRAAIARALYNNPSIVLADEPTASLDTERAYQVTEMLAAIAHEQGRGVVMITHDTRLLDKVDRIYVMNDGHLVEETHA</sequence>
<dbReference type="Proteomes" id="UP000193160">
    <property type="component" value="Unassembled WGS sequence"/>
</dbReference>
<dbReference type="InterPro" id="IPR027417">
    <property type="entry name" value="P-loop_NTPase"/>
</dbReference>
<evidence type="ECO:0000256" key="6">
    <source>
        <dbReference type="ARBA" id="ARBA00022840"/>
    </source>
</evidence>
<dbReference type="InterPro" id="IPR003593">
    <property type="entry name" value="AAA+_ATPase"/>
</dbReference>
<dbReference type="PANTHER" id="PTHR24220:SF666">
    <property type="entry name" value="HEMIN IMPORT ATP-BINDING PROTEIN HRTA-RELATED"/>
    <property type="match status" value="1"/>
</dbReference>
<organism evidence="12 13">
    <name type="scientific">Streptococcus oralis subsp. oralis</name>
    <dbReference type="NCBI Taxonomy" id="1891914"/>
    <lineage>
        <taxon>Bacteria</taxon>
        <taxon>Bacillati</taxon>
        <taxon>Bacillota</taxon>
        <taxon>Bacilli</taxon>
        <taxon>Lactobacillales</taxon>
        <taxon>Streptococcaceae</taxon>
        <taxon>Streptococcus</taxon>
    </lineage>
</organism>
<evidence type="ECO:0000256" key="9">
    <source>
        <dbReference type="ARBA" id="ARBA00024432"/>
    </source>
</evidence>
<dbReference type="EMBL" id="NCUT01000029">
    <property type="protein sequence ID" value="ORO70714.1"/>
    <property type="molecule type" value="Genomic_DNA"/>
</dbReference>
<dbReference type="InterPro" id="IPR017871">
    <property type="entry name" value="ABC_transporter-like_CS"/>
</dbReference>
<evidence type="ECO:0000256" key="3">
    <source>
        <dbReference type="ARBA" id="ARBA00022448"/>
    </source>
</evidence>
<dbReference type="SUPFAM" id="SSF52540">
    <property type="entry name" value="P-loop containing nucleoside triphosphate hydrolases"/>
    <property type="match status" value="1"/>
</dbReference>
<dbReference type="AlphaFoldDB" id="A0A1X1GQ27"/>
<comment type="subunit">
    <text evidence="2">The complex is composed of two ATP-binding proteins (HrtA), two transmembrane proteins (HrtB) and a solute-binding protein.</text>
</comment>
<dbReference type="Gene3D" id="3.40.50.300">
    <property type="entry name" value="P-loop containing nucleotide triphosphate hydrolases"/>
    <property type="match status" value="1"/>
</dbReference>
<dbReference type="RefSeq" id="WP_084849564.1">
    <property type="nucleotide sequence ID" value="NZ_NCUI01000024.1"/>
</dbReference>
<evidence type="ECO:0000256" key="10">
    <source>
        <dbReference type="ARBA" id="ARBA00024721"/>
    </source>
</evidence>
<dbReference type="PROSITE" id="PS50893">
    <property type="entry name" value="ABC_TRANSPORTER_2"/>
    <property type="match status" value="1"/>
</dbReference>
<dbReference type="InterPro" id="IPR003439">
    <property type="entry name" value="ABC_transporter-like_ATP-bd"/>
</dbReference>
<evidence type="ECO:0000313" key="12">
    <source>
        <dbReference type="EMBL" id="ORO70714.1"/>
    </source>
</evidence>
<evidence type="ECO:0000259" key="11">
    <source>
        <dbReference type="PROSITE" id="PS50893"/>
    </source>
</evidence>
<accession>A0A1X1GQ27</accession>
<keyword evidence="6 12" id="KW-0067">ATP-binding</keyword>
<keyword evidence="13" id="KW-1185">Reference proteome</keyword>
<gene>
    <name evidence="12" type="ORF">B7712_05755</name>
</gene>
<dbReference type="GO" id="GO:0005886">
    <property type="term" value="C:plasma membrane"/>
    <property type="evidence" value="ECO:0007669"/>
    <property type="project" value="UniProtKB-SubCell"/>
</dbReference>
<dbReference type="InterPro" id="IPR017911">
    <property type="entry name" value="MacB-like_ATP-bd"/>
</dbReference>
<feature type="domain" description="ABC transporter" evidence="11">
    <location>
        <begin position="5"/>
        <end position="226"/>
    </location>
</feature>
<keyword evidence="7" id="KW-0472">Membrane</keyword>
<comment type="similarity">
    <text evidence="8">Belongs to the ABC transporter superfamily. HrtA family.</text>
</comment>
<dbReference type="PROSITE" id="PS00211">
    <property type="entry name" value="ABC_TRANSPORTER_1"/>
    <property type="match status" value="1"/>
</dbReference>
<keyword evidence="4" id="KW-1003">Cell membrane</keyword>
<evidence type="ECO:0000313" key="13">
    <source>
        <dbReference type="Proteomes" id="UP000193160"/>
    </source>
</evidence>
<evidence type="ECO:0000256" key="8">
    <source>
        <dbReference type="ARBA" id="ARBA00024359"/>
    </source>
</evidence>
<dbReference type="GO" id="GO:0016887">
    <property type="term" value="F:ATP hydrolysis activity"/>
    <property type="evidence" value="ECO:0007669"/>
    <property type="project" value="InterPro"/>
</dbReference>
<comment type="caution">
    <text evidence="12">The sequence shown here is derived from an EMBL/GenBank/DDBJ whole genome shotgun (WGS) entry which is preliminary data.</text>
</comment>